<gene>
    <name evidence="1" type="ORF">LCGC14_1974320</name>
</gene>
<reference evidence="1" key="1">
    <citation type="journal article" date="2015" name="Nature">
        <title>Complex archaea that bridge the gap between prokaryotes and eukaryotes.</title>
        <authorList>
            <person name="Spang A."/>
            <person name="Saw J.H."/>
            <person name="Jorgensen S.L."/>
            <person name="Zaremba-Niedzwiedzka K."/>
            <person name="Martijn J."/>
            <person name="Lind A.E."/>
            <person name="van Eijk R."/>
            <person name="Schleper C."/>
            <person name="Guy L."/>
            <person name="Ettema T.J."/>
        </authorList>
    </citation>
    <scope>NUCLEOTIDE SEQUENCE</scope>
</reference>
<proteinExistence type="predicted"/>
<dbReference type="EMBL" id="LAZR01021968">
    <property type="protein sequence ID" value="KKL83485.1"/>
    <property type="molecule type" value="Genomic_DNA"/>
</dbReference>
<sequence>MTKEEYEHILKLAPYLGGLVITPMSRIMELVGIYSNGNVLCVGETPPEYASTVKEFHALSVTPKELPKFEKENKKCARLVL</sequence>
<protein>
    <submittedName>
        <fullName evidence="1">Uncharacterized protein</fullName>
    </submittedName>
</protein>
<dbReference type="AlphaFoldDB" id="A0A0F9HP76"/>
<accession>A0A0F9HP76</accession>
<name>A0A0F9HP76_9ZZZZ</name>
<evidence type="ECO:0000313" key="1">
    <source>
        <dbReference type="EMBL" id="KKL83485.1"/>
    </source>
</evidence>
<organism evidence="1">
    <name type="scientific">marine sediment metagenome</name>
    <dbReference type="NCBI Taxonomy" id="412755"/>
    <lineage>
        <taxon>unclassified sequences</taxon>
        <taxon>metagenomes</taxon>
        <taxon>ecological metagenomes</taxon>
    </lineage>
</organism>
<comment type="caution">
    <text evidence="1">The sequence shown here is derived from an EMBL/GenBank/DDBJ whole genome shotgun (WGS) entry which is preliminary data.</text>
</comment>